<dbReference type="AlphaFoldDB" id="X6MLM8"/>
<dbReference type="EMBL" id="ASPP01019684">
    <property type="protein sequence ID" value="ETO14883.1"/>
    <property type="molecule type" value="Genomic_DNA"/>
</dbReference>
<keyword evidence="2" id="KW-1185">Reference proteome</keyword>
<evidence type="ECO:0000313" key="2">
    <source>
        <dbReference type="Proteomes" id="UP000023152"/>
    </source>
</evidence>
<dbReference type="Proteomes" id="UP000023152">
    <property type="component" value="Unassembled WGS sequence"/>
</dbReference>
<gene>
    <name evidence="1" type="ORF">RFI_22486</name>
</gene>
<organism evidence="1 2">
    <name type="scientific">Reticulomyxa filosa</name>
    <dbReference type="NCBI Taxonomy" id="46433"/>
    <lineage>
        <taxon>Eukaryota</taxon>
        <taxon>Sar</taxon>
        <taxon>Rhizaria</taxon>
        <taxon>Retaria</taxon>
        <taxon>Foraminifera</taxon>
        <taxon>Monothalamids</taxon>
        <taxon>Reticulomyxidae</taxon>
        <taxon>Reticulomyxa</taxon>
    </lineage>
</organism>
<comment type="caution">
    <text evidence="1">The sequence shown here is derived from an EMBL/GenBank/DDBJ whole genome shotgun (WGS) entry which is preliminary data.</text>
</comment>
<protein>
    <submittedName>
        <fullName evidence="1">Uncharacterized protein</fullName>
    </submittedName>
</protein>
<reference evidence="1 2" key="1">
    <citation type="journal article" date="2013" name="Curr. Biol.">
        <title>The Genome of the Foraminiferan Reticulomyxa filosa.</title>
        <authorList>
            <person name="Glockner G."/>
            <person name="Hulsmann N."/>
            <person name="Schleicher M."/>
            <person name="Noegel A.A."/>
            <person name="Eichinger L."/>
            <person name="Gallinger C."/>
            <person name="Pawlowski J."/>
            <person name="Sierra R."/>
            <person name="Euteneuer U."/>
            <person name="Pillet L."/>
            <person name="Moustafa A."/>
            <person name="Platzer M."/>
            <person name="Groth M."/>
            <person name="Szafranski K."/>
            <person name="Schliwa M."/>
        </authorList>
    </citation>
    <scope>NUCLEOTIDE SEQUENCE [LARGE SCALE GENOMIC DNA]</scope>
</reference>
<sequence length="151" mass="18235">MINAYQNYEGVISLFMGAMLLNECRHNVALWRLFLSFLRYLFDIDMQYNTNERVLSMENNLTSDLANMNEYQKRQRRRKAALAERQDKNTVEIHVTRLKSMFDNAIANCAHNKLLWLHGWALLFDMFDEKEWNEWLLKFEDKELRLHQLCP</sequence>
<name>X6MLM8_RETFI</name>
<accession>X6MLM8</accession>
<proteinExistence type="predicted"/>
<evidence type="ECO:0000313" key="1">
    <source>
        <dbReference type="EMBL" id="ETO14883.1"/>
    </source>
</evidence>